<proteinExistence type="predicted"/>
<protein>
    <recommendedName>
        <fullName evidence="4">DUF1995 domain-containing protein</fullName>
    </recommendedName>
</protein>
<reference evidence="2 3" key="1">
    <citation type="journal article" date="2012" name="Genome Biol.">
        <title>Genome and low-iron response of an oceanic diatom adapted to chronic iron limitation.</title>
        <authorList>
            <person name="Lommer M."/>
            <person name="Specht M."/>
            <person name="Roy A.S."/>
            <person name="Kraemer L."/>
            <person name="Andreson R."/>
            <person name="Gutowska M.A."/>
            <person name="Wolf J."/>
            <person name="Bergner S.V."/>
            <person name="Schilhabel M.B."/>
            <person name="Klostermeier U.C."/>
            <person name="Beiko R.G."/>
            <person name="Rosenstiel P."/>
            <person name="Hippler M."/>
            <person name="Laroche J."/>
        </authorList>
    </citation>
    <scope>NUCLEOTIDE SEQUENCE [LARGE SCALE GENOMIC DNA]</scope>
    <source>
        <strain evidence="2 3">CCMP1005</strain>
    </source>
</reference>
<sequence length="389" mass="42721">MPVGNNERHSAVSAVSRKSRFSILCGGVNAQLSKSMSAANSTRVSLPRIMTFVDVPRSSAPRSYFSTLHVLTKQRRYNTGGIGMSASRRCGAIILEPHSSWRSPCSRPFGRQTVADTHRGVLDNQRPRSRVKNGEQQRPSFPCGAWHLCVNNIVGGHRGFASRPSVQSQSRVGSAAIAPTTISRLAMRSLSLLLVLLHVAITRAFIPLIDGGKNFPQLYDGYFNEQICKQASTAVSRAISAGKRNIQVEFPPVPNVEEVKFGTPLNLVSIFDYACLQALCTDMHNRKPSEVWQDDGGKRPEDKGGLQTWCVKSGYSFGDTYEKLKREVPVQVLMFPETWWLIPMSIGVKGSQALYGGLLLGASQLAFCESISCSQLGGLRADFIPFTRE</sequence>
<dbReference type="Proteomes" id="UP000266841">
    <property type="component" value="Unassembled WGS sequence"/>
</dbReference>
<comment type="caution">
    <text evidence="2">The sequence shown here is derived from an EMBL/GenBank/DDBJ whole genome shotgun (WGS) entry which is preliminary data.</text>
</comment>
<accession>K0THH5</accession>
<keyword evidence="3" id="KW-1185">Reference proteome</keyword>
<evidence type="ECO:0008006" key="4">
    <source>
        <dbReference type="Google" id="ProtNLM"/>
    </source>
</evidence>
<evidence type="ECO:0000256" key="1">
    <source>
        <dbReference type="SAM" id="MobiDB-lite"/>
    </source>
</evidence>
<feature type="region of interest" description="Disordered" evidence="1">
    <location>
        <begin position="118"/>
        <end position="138"/>
    </location>
</feature>
<organism evidence="2 3">
    <name type="scientific">Thalassiosira oceanica</name>
    <name type="common">Marine diatom</name>
    <dbReference type="NCBI Taxonomy" id="159749"/>
    <lineage>
        <taxon>Eukaryota</taxon>
        <taxon>Sar</taxon>
        <taxon>Stramenopiles</taxon>
        <taxon>Ochrophyta</taxon>
        <taxon>Bacillariophyta</taxon>
        <taxon>Coscinodiscophyceae</taxon>
        <taxon>Thalassiosirophycidae</taxon>
        <taxon>Thalassiosirales</taxon>
        <taxon>Thalassiosiraceae</taxon>
        <taxon>Thalassiosira</taxon>
    </lineage>
</organism>
<dbReference type="AlphaFoldDB" id="K0THH5"/>
<name>K0THH5_THAOC</name>
<dbReference type="EMBL" id="AGNL01004834">
    <property type="protein sequence ID" value="EJK73106.1"/>
    <property type="molecule type" value="Genomic_DNA"/>
</dbReference>
<evidence type="ECO:0000313" key="2">
    <source>
        <dbReference type="EMBL" id="EJK73106.1"/>
    </source>
</evidence>
<evidence type="ECO:0000313" key="3">
    <source>
        <dbReference type="Proteomes" id="UP000266841"/>
    </source>
</evidence>
<gene>
    <name evidence="2" type="ORF">THAOC_05292</name>
</gene>